<proteinExistence type="evidence at transcript level"/>
<evidence type="ECO:0000313" key="2">
    <source>
        <dbReference type="EMBL" id="JAC06894.1"/>
    </source>
</evidence>
<dbReference type="PROSITE" id="PS00282">
    <property type="entry name" value="KAZAL_1"/>
    <property type="match status" value="1"/>
</dbReference>
<dbReference type="SUPFAM" id="SSF100895">
    <property type="entry name" value="Kazal-type serine protease inhibitors"/>
    <property type="match status" value="1"/>
</dbReference>
<organism evidence="2">
    <name type="scientific">Aedes albopictus</name>
    <name type="common">Asian tiger mosquito</name>
    <name type="synonym">Stegomyia albopicta</name>
    <dbReference type="NCBI Taxonomy" id="7160"/>
    <lineage>
        <taxon>Eukaryota</taxon>
        <taxon>Metazoa</taxon>
        <taxon>Ecdysozoa</taxon>
        <taxon>Arthropoda</taxon>
        <taxon>Hexapoda</taxon>
        <taxon>Insecta</taxon>
        <taxon>Pterygota</taxon>
        <taxon>Neoptera</taxon>
        <taxon>Endopterygota</taxon>
        <taxon>Diptera</taxon>
        <taxon>Nematocera</taxon>
        <taxon>Culicoidea</taxon>
        <taxon>Culicidae</taxon>
        <taxon>Culicinae</taxon>
        <taxon>Aedini</taxon>
        <taxon>Aedes</taxon>
        <taxon>Stegomyia</taxon>
    </lineage>
</organism>
<name>A0A023EE39_AEDAL</name>
<evidence type="ECO:0000259" key="1">
    <source>
        <dbReference type="PROSITE" id="PS51465"/>
    </source>
</evidence>
<dbReference type="Gene3D" id="3.30.60.30">
    <property type="match status" value="1"/>
</dbReference>
<dbReference type="AlphaFoldDB" id="A0A023EE39"/>
<feature type="domain" description="Kazal-like" evidence="1">
    <location>
        <begin position="15"/>
        <end position="64"/>
    </location>
</feature>
<dbReference type="InterPro" id="IPR002350">
    <property type="entry name" value="Kazal_dom"/>
</dbReference>
<dbReference type="CDD" id="cd00104">
    <property type="entry name" value="KAZAL_FS"/>
    <property type="match status" value="1"/>
</dbReference>
<protein>
    <submittedName>
        <fullName evidence="2">Putative kazal type serine protease inhibitor</fullName>
    </submittedName>
</protein>
<sequence>VRPVGSGPVTGNGPRPVDKPCRCFRTFYPVCGSDNRTYLSKCHLECAMNFYPGLKFVSVDYCPGADKRYVVGDIDPAAFPWSG</sequence>
<dbReference type="EMBL" id="GAPW01006704">
    <property type="protein sequence ID" value="JAC06894.1"/>
    <property type="molecule type" value="mRNA"/>
</dbReference>
<dbReference type="SMART" id="SM00280">
    <property type="entry name" value="KAZAL"/>
    <property type="match status" value="1"/>
</dbReference>
<feature type="non-terminal residue" evidence="2">
    <location>
        <position position="1"/>
    </location>
</feature>
<dbReference type="InterPro" id="IPR036058">
    <property type="entry name" value="Kazal_dom_sf"/>
</dbReference>
<reference evidence="2" key="1">
    <citation type="journal article" date="2014" name="PLoS Negl. Trop. Dis.">
        <title>Identification and characterization of seminal fluid proteins in the Asian tiger mosquito, Aedes albopictus.</title>
        <authorList>
            <person name="Boes K.E."/>
            <person name="Ribeiro J.M."/>
            <person name="Wong A."/>
            <person name="Harrington L.C."/>
            <person name="Wolfner M.F."/>
            <person name="Sirot L.K."/>
        </authorList>
    </citation>
    <scope>NUCLEOTIDE SEQUENCE</scope>
    <source>
        <tissue evidence="2">Reproductive organs</tissue>
    </source>
</reference>
<dbReference type="PROSITE" id="PS51465">
    <property type="entry name" value="KAZAL_2"/>
    <property type="match status" value="1"/>
</dbReference>
<dbReference type="Pfam" id="PF00050">
    <property type="entry name" value="Kazal_1"/>
    <property type="match status" value="1"/>
</dbReference>
<accession>A0A023EE39</accession>